<keyword evidence="12" id="KW-1015">Disulfide bond</keyword>
<dbReference type="FunFam" id="3.30.200.20:FF:000330">
    <property type="entry name" value="G-type lectin S-receptor-like serine/threonine-protein kinase At4g03230"/>
    <property type="match status" value="1"/>
</dbReference>
<dbReference type="Gene3D" id="3.30.200.20">
    <property type="entry name" value="Phosphorylase Kinase, domain 1"/>
    <property type="match status" value="3"/>
</dbReference>
<dbReference type="EMBL" id="CM010723">
    <property type="protein sequence ID" value="RZC75944.1"/>
    <property type="molecule type" value="Genomic_DNA"/>
</dbReference>
<dbReference type="PANTHER" id="PTHR27002">
    <property type="entry name" value="RECEPTOR-LIKE SERINE/THREONINE-PROTEIN KINASE SD1-8"/>
    <property type="match status" value="1"/>
</dbReference>
<dbReference type="InterPro" id="IPR000719">
    <property type="entry name" value="Prot_kinase_dom"/>
</dbReference>
<dbReference type="PANTHER" id="PTHR27002:SF181">
    <property type="entry name" value="RECEPTOR-LIKE SERINE_THREONINE-PROTEIN KINASE"/>
    <property type="match status" value="1"/>
</dbReference>
<dbReference type="Pfam" id="PF00954">
    <property type="entry name" value="S_locus_glycop"/>
    <property type="match status" value="2"/>
</dbReference>
<dbReference type="Gramene" id="RZC75944">
    <property type="protein sequence ID" value="RZC75944"/>
    <property type="gene ID" value="C5167_000241"/>
</dbReference>
<evidence type="ECO:0000259" key="18">
    <source>
        <dbReference type="PROSITE" id="PS50927"/>
    </source>
</evidence>
<dbReference type="Gene3D" id="1.10.510.10">
    <property type="entry name" value="Transferase(Phosphotransferase) domain 1"/>
    <property type="match status" value="2"/>
</dbReference>
<evidence type="ECO:0000256" key="4">
    <source>
        <dbReference type="ARBA" id="ARBA00022679"/>
    </source>
</evidence>
<evidence type="ECO:0000256" key="1">
    <source>
        <dbReference type="ARBA" id="ARBA00004251"/>
    </source>
</evidence>
<dbReference type="PROSITE" id="PS50927">
    <property type="entry name" value="BULB_LECTIN"/>
    <property type="match status" value="2"/>
</dbReference>
<evidence type="ECO:0000256" key="9">
    <source>
        <dbReference type="ARBA" id="ARBA00022840"/>
    </source>
</evidence>
<dbReference type="PROSITE" id="PS00108">
    <property type="entry name" value="PROTEIN_KINASE_ST"/>
    <property type="match status" value="1"/>
</dbReference>
<evidence type="ECO:0000313" key="21">
    <source>
        <dbReference type="Proteomes" id="UP000316621"/>
    </source>
</evidence>
<protein>
    <recommendedName>
        <fullName evidence="22">Non-specific serine/threonine protein kinase</fullName>
    </recommendedName>
</protein>
<evidence type="ECO:0000256" key="13">
    <source>
        <dbReference type="ARBA" id="ARBA00023170"/>
    </source>
</evidence>
<dbReference type="SUPFAM" id="SSF56112">
    <property type="entry name" value="Protein kinase-like (PK-like)"/>
    <property type="match status" value="2"/>
</dbReference>
<comment type="subcellular location">
    <subcellularLocation>
        <location evidence="1">Cell membrane</location>
        <topology evidence="1">Single-pass type I membrane protein</topology>
    </subcellularLocation>
</comment>
<evidence type="ECO:0000256" key="14">
    <source>
        <dbReference type="ARBA" id="ARBA00023180"/>
    </source>
</evidence>
<dbReference type="Proteomes" id="UP000316621">
    <property type="component" value="Chromosome 9"/>
</dbReference>
<feature type="compositionally biased region" description="Gly residues" evidence="15">
    <location>
        <begin position="661"/>
        <end position="694"/>
    </location>
</feature>
<dbReference type="Pfam" id="PF08276">
    <property type="entry name" value="PAN_2"/>
    <property type="match status" value="1"/>
</dbReference>
<dbReference type="GO" id="GO:0048544">
    <property type="term" value="P:recognition of pollen"/>
    <property type="evidence" value="ECO:0007669"/>
    <property type="project" value="InterPro"/>
</dbReference>
<accession>A0A4Y7KRI0</accession>
<dbReference type="InterPro" id="IPR003609">
    <property type="entry name" value="Pan_app"/>
</dbReference>
<feature type="domain" description="Protein kinase" evidence="17">
    <location>
        <begin position="1348"/>
        <end position="1619"/>
    </location>
</feature>
<keyword evidence="7" id="KW-0547">Nucleotide-binding</keyword>
<evidence type="ECO:0000256" key="10">
    <source>
        <dbReference type="ARBA" id="ARBA00022989"/>
    </source>
</evidence>
<reference evidence="20 21" key="1">
    <citation type="journal article" date="2018" name="Science">
        <title>The opium poppy genome and morphinan production.</title>
        <authorList>
            <person name="Guo L."/>
            <person name="Winzer T."/>
            <person name="Yang X."/>
            <person name="Li Y."/>
            <person name="Ning Z."/>
            <person name="He Z."/>
            <person name="Teodor R."/>
            <person name="Lu Y."/>
            <person name="Bowser T.A."/>
            <person name="Graham I.A."/>
            <person name="Ye K."/>
        </authorList>
    </citation>
    <scope>NUCLEOTIDE SEQUENCE [LARGE SCALE GENOMIC DNA]</scope>
    <source>
        <strain evidence="21">cv. HN1</strain>
        <tissue evidence="20">Leaves</tissue>
    </source>
</reference>
<feature type="domain" description="Apple" evidence="19">
    <location>
        <begin position="1156"/>
        <end position="1231"/>
    </location>
</feature>
<keyword evidence="9" id="KW-0067">ATP-binding</keyword>
<keyword evidence="2" id="KW-1003">Cell membrane</keyword>
<keyword evidence="10 16" id="KW-1133">Transmembrane helix</keyword>
<name>A0A4Y7KRI0_PAPSO</name>
<proteinExistence type="predicted"/>
<evidence type="ECO:0000256" key="7">
    <source>
        <dbReference type="ARBA" id="ARBA00022741"/>
    </source>
</evidence>
<keyword evidence="8" id="KW-0418">Kinase</keyword>
<dbReference type="Pfam" id="PF07714">
    <property type="entry name" value="PK_Tyr_Ser-Thr"/>
    <property type="match status" value="2"/>
</dbReference>
<feature type="region of interest" description="Disordered" evidence="15">
    <location>
        <begin position="643"/>
        <end position="694"/>
    </location>
</feature>
<evidence type="ECO:0000256" key="12">
    <source>
        <dbReference type="ARBA" id="ARBA00023157"/>
    </source>
</evidence>
<evidence type="ECO:0000256" key="5">
    <source>
        <dbReference type="ARBA" id="ARBA00022692"/>
    </source>
</evidence>
<dbReference type="FunFam" id="1.10.510.10:FF:000060">
    <property type="entry name" value="G-type lectin S-receptor-like serine/threonine-protein kinase"/>
    <property type="match status" value="2"/>
</dbReference>
<keyword evidence="3" id="KW-0723">Serine/threonine-protein kinase</keyword>
<evidence type="ECO:0000256" key="8">
    <source>
        <dbReference type="ARBA" id="ARBA00022777"/>
    </source>
</evidence>
<feature type="region of interest" description="Disordered" evidence="15">
    <location>
        <begin position="1623"/>
        <end position="1645"/>
    </location>
</feature>
<dbReference type="CDD" id="cd14066">
    <property type="entry name" value="STKc_IRAK"/>
    <property type="match status" value="1"/>
</dbReference>
<dbReference type="Gene3D" id="2.90.10.10">
    <property type="entry name" value="Bulb-type lectin domain"/>
    <property type="match status" value="2"/>
</dbReference>
<feature type="domain" description="Protein kinase" evidence="17">
    <location>
        <begin position="345"/>
        <end position="655"/>
    </location>
</feature>
<feature type="domain" description="Bulb-type lectin" evidence="18">
    <location>
        <begin position="1"/>
        <end position="121"/>
    </location>
</feature>
<dbReference type="InterPro" id="IPR001245">
    <property type="entry name" value="Ser-Thr/Tyr_kinase_cat_dom"/>
</dbReference>
<dbReference type="GO" id="GO:0004674">
    <property type="term" value="F:protein serine/threonine kinase activity"/>
    <property type="evidence" value="ECO:0007669"/>
    <property type="project" value="UniProtKB-KW"/>
</dbReference>
<dbReference type="InterPro" id="IPR000858">
    <property type="entry name" value="S_locus_glycoprot_dom"/>
</dbReference>
<dbReference type="SUPFAM" id="SSF51110">
    <property type="entry name" value="alpha-D-mannose-specific plant lectins"/>
    <property type="match status" value="2"/>
</dbReference>
<keyword evidence="6" id="KW-0732">Signal</keyword>
<dbReference type="InterPro" id="IPR011009">
    <property type="entry name" value="Kinase-like_dom_sf"/>
</dbReference>
<dbReference type="PROSITE" id="PS50948">
    <property type="entry name" value="PAN"/>
    <property type="match status" value="1"/>
</dbReference>
<evidence type="ECO:0000256" key="3">
    <source>
        <dbReference type="ARBA" id="ARBA00022527"/>
    </source>
</evidence>
<dbReference type="Pfam" id="PF01453">
    <property type="entry name" value="B_lectin"/>
    <property type="match status" value="2"/>
</dbReference>
<dbReference type="CDD" id="cd00028">
    <property type="entry name" value="B_lectin"/>
    <property type="match status" value="2"/>
</dbReference>
<dbReference type="PROSITE" id="PS50011">
    <property type="entry name" value="PROTEIN_KINASE_DOM"/>
    <property type="match status" value="2"/>
</dbReference>
<evidence type="ECO:0000256" key="2">
    <source>
        <dbReference type="ARBA" id="ARBA00022475"/>
    </source>
</evidence>
<evidence type="ECO:0000259" key="17">
    <source>
        <dbReference type="PROSITE" id="PS50011"/>
    </source>
</evidence>
<keyword evidence="5 16" id="KW-0812">Transmembrane</keyword>
<evidence type="ECO:0000256" key="6">
    <source>
        <dbReference type="ARBA" id="ARBA00022729"/>
    </source>
</evidence>
<dbReference type="SMART" id="SM00220">
    <property type="entry name" value="S_TKc"/>
    <property type="match status" value="2"/>
</dbReference>
<keyword evidence="21" id="KW-1185">Reference proteome</keyword>
<evidence type="ECO:0000256" key="15">
    <source>
        <dbReference type="SAM" id="MobiDB-lite"/>
    </source>
</evidence>
<evidence type="ECO:0000256" key="16">
    <source>
        <dbReference type="SAM" id="Phobius"/>
    </source>
</evidence>
<keyword evidence="4" id="KW-0808">Transferase</keyword>
<keyword evidence="14" id="KW-0325">Glycoprotein</keyword>
<gene>
    <name evidence="20" type="ORF">C5167_000241</name>
</gene>
<dbReference type="GO" id="GO:0005524">
    <property type="term" value="F:ATP binding"/>
    <property type="evidence" value="ECO:0007669"/>
    <property type="project" value="UniProtKB-KW"/>
</dbReference>
<sequence length="1662" mass="185947">MSLGESLTGDQTIISKDGNFELGFFKPGKSQNHYIGIWYKKVSLQTVVWVANRDTPILDPFSSKFTFLDGNLVLLNNLSRVPIWSTHLDSNTANIPAVVLGDDGNFVLRDGSNPSVVIWQSFNYPTDTWLPGSKIGFRKKTNQTYQLTSWRSREDPTMGFYNWALGPNRTLQQVIYWNKSEEIWKTGEWDEKSEIFLLLPEMRLNIKFKTSLISNVDESYFTYKMYNESSITRLVMDITGQIREFKWSETMRTWTLVWVVPKRLCDVYSICGTFGNCNQGTHKCECLPGFIPRSPRDWSLYEDSTGGLAASEIQSIAPISGRPVLASTAQAEKRKGIVWKIVIPVSALVAFIMGALGYIYLFKRNKENSRGRLKGLQGVLTKLLKSKATYNDSPNTSIFDDGKTEGETQELQIFNLACLTNATNNFSLRNKLGEGGFGPVYKGIEEFKNEVLLISKLQHRNLVKLLGCCVEGEEYMSIYEYMPKGSLDAILFDPRNKAQLAWDKRFNIIGGIARGLLYLHRDSRLRVIHRDLKVSDILLDENMTPKISDFGMARIFGSDQIIDNTIRVVGTFGYMSPEYIMGGTFSEKSDVFSFGVLILEIVSNKRNNSFYNPEQPLNLLLHNRAIDRPTMAEVDTMLNYETDRPAPKEPPYTFLASSDKPGGGGGGSDDGDRCGVGIGDGGGQGGGGGGGGGENMTPVAILRTWRLWNEDKWSEVVDEGLGDLYSPLEVIKCIHIGLLCVQNKAIDRPTMAEVDFILMSETDRPAPKEPLYSLSASSDNPGSSNNNVTLSVVEGVNDINAVCLVVHTRDKMSDQSCVFLCVLILGFFVCNKPHRTTAADTMSLGDSITGYQTIRSKGENFELGFFKPGNSSQNYYVGIWYKFDARTVVWIANRDAPITDPYSSKFTLLDGNLVLRNNLSTTPIWSSDLASNTLSIPEVVLGDDGNLVLRDVSNPSVVIWQSFDYPTDTWLPGGKIGFSKKTNQIQQLTSWRSREDPATGSYNLEIGPNRTLQYIIYWNKSEVIWKSGEWDEKSKTLRSVPEMKLNSLFNFSLVSYVNESYFTYSMYNKSIITRFVMDISGQIKQYTWSESNRGWTLLWVQPKQLCHVYNICGPFGNCNQGTQKCECLPGFVPRSPTDWSLKDSTGGCVRKTPLLCGNIDGFSSIPASKLPDKPLLAKIYGAEECEPACQGSCSCIAYAFVNNGCRFWEEDIINLNQFTPSGGPTTFHLRLAAADIPSNVPISNSPVATSTVKARERKGIIRKIVIPVFILVAIMGGLVYIYLLKRSKANKRGRLKGLQGVLAELLKSKSTYNDSPDTNMFQDDKTEGETQELQIFNLVCLSNATNNFCLKNKLGEGGFGPVYKGKLQNGQEIAVKRLSTNSGQGIEEFKNEVMLISKLQHRNLVKLLGCCVEGKENMLIYEYMPKRSLDAILFDQRKRALLDWSKRFNIIGGIARGLLYLHRDSRLRVIHRDLKVSNILLDENMIPKISDFGMARIFGGDQIIANTSRVVGTFGYMSPEYIMGGTFSEKSDVFSFGVLVLEIVSSKKNNSFYNPDAPLNLLLHTWRLWNEGKWSEVVDETLGDLYSPLEVIKCIHIGLLCVQNRAIDRPTMAEVDTMLNYETDRPAPKEPPYTFPASSDKPGSELISCSSNDVTFTAVEGR</sequence>
<dbReference type="SMART" id="SM00108">
    <property type="entry name" value="B_lectin"/>
    <property type="match status" value="2"/>
</dbReference>
<evidence type="ECO:0008006" key="22">
    <source>
        <dbReference type="Google" id="ProtNLM"/>
    </source>
</evidence>
<keyword evidence="11 16" id="KW-0472">Membrane</keyword>
<dbReference type="InterPro" id="IPR008271">
    <property type="entry name" value="Ser/Thr_kinase_AS"/>
</dbReference>
<organism evidence="20 21">
    <name type="scientific">Papaver somniferum</name>
    <name type="common">Opium poppy</name>
    <dbReference type="NCBI Taxonomy" id="3469"/>
    <lineage>
        <taxon>Eukaryota</taxon>
        <taxon>Viridiplantae</taxon>
        <taxon>Streptophyta</taxon>
        <taxon>Embryophyta</taxon>
        <taxon>Tracheophyta</taxon>
        <taxon>Spermatophyta</taxon>
        <taxon>Magnoliopsida</taxon>
        <taxon>Ranunculales</taxon>
        <taxon>Papaveraceae</taxon>
        <taxon>Papaveroideae</taxon>
        <taxon>Papaver</taxon>
    </lineage>
</organism>
<evidence type="ECO:0000313" key="20">
    <source>
        <dbReference type="EMBL" id="RZC75944.1"/>
    </source>
</evidence>
<evidence type="ECO:0000259" key="19">
    <source>
        <dbReference type="PROSITE" id="PS50948"/>
    </source>
</evidence>
<dbReference type="InterPro" id="IPR001480">
    <property type="entry name" value="Bulb-type_lectin_dom"/>
</dbReference>
<feature type="transmembrane region" description="Helical" evidence="16">
    <location>
        <begin position="1264"/>
        <end position="1284"/>
    </location>
</feature>
<dbReference type="InterPro" id="IPR036426">
    <property type="entry name" value="Bulb-type_lectin_dom_sf"/>
</dbReference>
<keyword evidence="13" id="KW-0675">Receptor</keyword>
<feature type="transmembrane region" description="Helical" evidence="16">
    <location>
        <begin position="337"/>
        <end position="362"/>
    </location>
</feature>
<dbReference type="GO" id="GO:0005886">
    <property type="term" value="C:plasma membrane"/>
    <property type="evidence" value="ECO:0007669"/>
    <property type="project" value="UniProtKB-SubCell"/>
</dbReference>
<dbReference type="CDD" id="cd01098">
    <property type="entry name" value="PAN_AP_plant"/>
    <property type="match status" value="1"/>
</dbReference>
<feature type="domain" description="Bulb-type lectin" evidence="18">
    <location>
        <begin position="839"/>
        <end position="962"/>
    </location>
</feature>
<evidence type="ECO:0000256" key="11">
    <source>
        <dbReference type="ARBA" id="ARBA00023136"/>
    </source>
</evidence>